<accession>A0A7G9ZB70</accession>
<protein>
    <recommendedName>
        <fullName evidence="3">CARDB domain-containing protein</fullName>
    </recommendedName>
</protein>
<gene>
    <name evidence="2" type="ORF">PBOADKMI_00049</name>
</gene>
<evidence type="ECO:0000256" key="1">
    <source>
        <dbReference type="SAM" id="Phobius"/>
    </source>
</evidence>
<dbReference type="EMBL" id="MT631690">
    <property type="protein sequence ID" value="QNO57504.1"/>
    <property type="molecule type" value="Genomic_DNA"/>
</dbReference>
<evidence type="ECO:0000313" key="2">
    <source>
        <dbReference type="EMBL" id="QNO57504.1"/>
    </source>
</evidence>
<organism evidence="2">
    <name type="scientific">Candidatus Methanophaga sp. ANME-1 ERB7</name>
    <dbReference type="NCBI Taxonomy" id="2759913"/>
    <lineage>
        <taxon>Archaea</taxon>
        <taxon>Methanobacteriati</taxon>
        <taxon>Methanobacteriota</taxon>
        <taxon>Stenosarchaea group</taxon>
        <taxon>Methanomicrobia</taxon>
        <taxon>Candidatus Methanophagales</taxon>
        <taxon>Candidatus Methanophagaceae</taxon>
        <taxon>Candidatus Methanophaga</taxon>
    </lineage>
</organism>
<dbReference type="InterPro" id="IPR013783">
    <property type="entry name" value="Ig-like_fold"/>
</dbReference>
<keyword evidence="1" id="KW-0812">Transmembrane</keyword>
<dbReference type="Gene3D" id="2.60.40.10">
    <property type="entry name" value="Immunoglobulins"/>
    <property type="match status" value="1"/>
</dbReference>
<dbReference type="PANTHER" id="PTHR35902:SF3">
    <property type="entry name" value="NPCBM-ASSOCIATED, NEW3 DOMAIN OF ALPHA-GALACTOSIDASE"/>
    <property type="match status" value="1"/>
</dbReference>
<proteinExistence type="predicted"/>
<sequence>MENKNKNTRRKLIPLCTLSMVFALLLFSPLYPVVSVDAAFSSIAITNVKPTEFSPGDTSKVVLTVKNNGGKDASDVRLSFQGTEIISPVGPKVVNINTLNSWCSKEVEITMHVKEEAPNGIYPIPVSCLWTEYHFDPKKGDVDVTARSAELGVYFSVIGEGMLNIGDVSTDPTDVKPGDMDVKITAFIENSGEAAAKGVEAKLICNSAEFKPSWSGTDRSYMGRLNSGDSKEAIFHVDVTENIDSKVYSIPLRIQYKDTSGREYEVMRELEILVEPKPEFEIVSYSTEPASISAGDTGVILHVMIRNVGSEKAESVSVRATGEAEVPFDFDVKSDYVGNLKMDEDWTAVLKFDVDKDASPKAYQQGIEIRCTGDRDLGDDNVYLFDKMIPISVSSGRTGSFSVPGFEAIFVLIALFVVLFLRRKK</sequence>
<name>A0A7G9ZB70_9EURY</name>
<evidence type="ECO:0008006" key="3">
    <source>
        <dbReference type="Google" id="ProtNLM"/>
    </source>
</evidence>
<dbReference type="AlphaFoldDB" id="A0A7G9ZB70"/>
<feature type="transmembrane region" description="Helical" evidence="1">
    <location>
        <begin position="401"/>
        <end position="421"/>
    </location>
</feature>
<keyword evidence="1" id="KW-1133">Transmembrane helix</keyword>
<dbReference type="PANTHER" id="PTHR35902">
    <property type="entry name" value="S-LAYER DOMAIN-LIKE PROTEIN-RELATED"/>
    <property type="match status" value="1"/>
</dbReference>
<keyword evidence="1" id="KW-0472">Membrane</keyword>
<reference evidence="2" key="1">
    <citation type="submission" date="2020-06" db="EMBL/GenBank/DDBJ databases">
        <title>Unique genomic features of the anaerobic methanotrophic archaea.</title>
        <authorList>
            <person name="Chadwick G.L."/>
            <person name="Skennerton C.T."/>
            <person name="Laso-Perez R."/>
            <person name="Leu A.O."/>
            <person name="Speth D.R."/>
            <person name="Yu H."/>
            <person name="Morgan-Lang C."/>
            <person name="Hatzenpichler R."/>
            <person name="Goudeau D."/>
            <person name="Malmstrom R."/>
            <person name="Brazelton W.J."/>
            <person name="Woyke T."/>
            <person name="Hallam S.J."/>
            <person name="Tyson G.W."/>
            <person name="Wegener G."/>
            <person name="Boetius A."/>
            <person name="Orphan V."/>
        </authorList>
    </citation>
    <scope>NUCLEOTIDE SEQUENCE</scope>
</reference>